<evidence type="ECO:0000256" key="4">
    <source>
        <dbReference type="ARBA" id="ARBA00006351"/>
    </source>
</evidence>
<dbReference type="OrthoDB" id="27683at2759"/>
<dbReference type="Pfam" id="PF06427">
    <property type="entry name" value="UDP-g_GGTase"/>
    <property type="match status" value="1"/>
</dbReference>
<evidence type="ECO:0000256" key="7">
    <source>
        <dbReference type="ARBA" id="ARBA00022824"/>
    </source>
</evidence>
<dbReference type="Pfam" id="PF18402">
    <property type="entry name" value="Thioredoxin_14"/>
    <property type="match status" value="1"/>
</dbReference>
<evidence type="ECO:0000256" key="1">
    <source>
        <dbReference type="ARBA" id="ARBA00001913"/>
    </source>
</evidence>
<dbReference type="InterPro" id="IPR040693">
    <property type="entry name" value="UGGT_TRXL_1"/>
</dbReference>
<dbReference type="GO" id="GO:0051082">
    <property type="term" value="F:unfolded protein binding"/>
    <property type="evidence" value="ECO:0007669"/>
    <property type="project" value="TreeGrafter"/>
</dbReference>
<dbReference type="GO" id="GO:0036503">
    <property type="term" value="P:ERAD pathway"/>
    <property type="evidence" value="ECO:0007669"/>
    <property type="project" value="TreeGrafter"/>
</dbReference>
<feature type="region of interest" description="Disordered" evidence="9">
    <location>
        <begin position="1472"/>
        <end position="1503"/>
    </location>
</feature>
<proteinExistence type="inferred from homology"/>
<evidence type="ECO:0000256" key="2">
    <source>
        <dbReference type="ARBA" id="ARBA00004319"/>
    </source>
</evidence>
<accession>A0A163HJ27</accession>
<dbReference type="InterPro" id="IPR009448">
    <property type="entry name" value="UDP-g_GGtrans"/>
</dbReference>
<reference evidence="11 12" key="1">
    <citation type="journal article" date="2016" name="Sci. Rep.">
        <title>Draft genome sequencing and secretome analysis of fungal phytopathogen Ascochyta rabiei provides insight into the necrotrophic effector repertoire.</title>
        <authorList>
            <person name="Verma S."/>
            <person name="Gazara R.K."/>
            <person name="Nizam S."/>
            <person name="Parween S."/>
            <person name="Chattopadhyay D."/>
            <person name="Verma P.K."/>
        </authorList>
    </citation>
    <scope>NUCLEOTIDE SEQUENCE [LARGE SCALE GENOMIC DNA]</scope>
    <source>
        <strain evidence="11 12">ArDII</strain>
    </source>
</reference>
<evidence type="ECO:0000256" key="10">
    <source>
        <dbReference type="SAM" id="SignalP"/>
    </source>
</evidence>
<dbReference type="InterPro" id="IPR040525">
    <property type="entry name" value="UGGT_TRXL_4"/>
</dbReference>
<dbReference type="Pfam" id="PF18403">
    <property type="entry name" value="Thioredoxin_15"/>
    <property type="match status" value="1"/>
</dbReference>
<comment type="cofactor">
    <cofactor evidence="1">
        <name>Ca(2+)</name>
        <dbReference type="ChEBI" id="CHEBI:29108"/>
    </cofactor>
</comment>
<feature type="compositionally biased region" description="Basic and acidic residues" evidence="9">
    <location>
        <begin position="1486"/>
        <end position="1503"/>
    </location>
</feature>
<dbReference type="FunFam" id="3.90.550.10:FF:000065">
    <property type="entry name" value="UDP-glucose:glycoprotein glucosyltransferase, putative"/>
    <property type="match status" value="1"/>
</dbReference>
<name>A0A163HJ27_DIDRA</name>
<dbReference type="SUPFAM" id="SSF53448">
    <property type="entry name" value="Nucleotide-diphospho-sugar transferases"/>
    <property type="match status" value="1"/>
</dbReference>
<dbReference type="PANTHER" id="PTHR11226:SF0">
    <property type="entry name" value="UDP-GLUCOSE:GLYCOPROTEIN GLUCOSYLTRANSFERASE"/>
    <property type="match status" value="1"/>
</dbReference>
<evidence type="ECO:0000256" key="9">
    <source>
        <dbReference type="SAM" id="MobiDB-lite"/>
    </source>
</evidence>
<comment type="pathway">
    <text evidence="3">Protein modification; protein glycosylation.</text>
</comment>
<dbReference type="GO" id="GO:0003980">
    <property type="term" value="F:UDP-glucose:glycoprotein glucosyltransferase activity"/>
    <property type="evidence" value="ECO:0007669"/>
    <property type="project" value="InterPro"/>
</dbReference>
<evidence type="ECO:0000256" key="8">
    <source>
        <dbReference type="ARBA" id="ARBA00023180"/>
    </source>
</evidence>
<dbReference type="STRING" id="5454.A0A163HJ27"/>
<dbReference type="Pfam" id="PF18404">
    <property type="entry name" value="Glyco_transf_24"/>
    <property type="match status" value="1"/>
</dbReference>
<dbReference type="Proteomes" id="UP000076837">
    <property type="component" value="Unassembled WGS sequence"/>
</dbReference>
<dbReference type="Pfam" id="PF18401">
    <property type="entry name" value="Thioredoxin_13"/>
    <property type="match status" value="1"/>
</dbReference>
<gene>
    <name evidence="11" type="ORF">ST47_g3470</name>
</gene>
<evidence type="ECO:0000313" key="11">
    <source>
        <dbReference type="EMBL" id="KZM25314.1"/>
    </source>
</evidence>
<keyword evidence="7" id="KW-0256">Endoplasmic reticulum</keyword>
<dbReference type="InterPro" id="IPR040694">
    <property type="entry name" value="UGGT_TRXL_2"/>
</dbReference>
<keyword evidence="6 10" id="KW-0732">Signal</keyword>
<feature type="signal peptide" evidence="10">
    <location>
        <begin position="1"/>
        <end position="26"/>
    </location>
</feature>
<sequence length="1503" mass="168585">MRASTPLLSAKTLLALSAFTQIGVIADSSINVALRASFDPAPYLVELLETAAEENATAYFPLLDRISEGYLDELDTERQLYEKFVELLKSDGHITDPETLASFNLALSVRSAAPRIEAHYQFYKTSVEPSLESEQGKNCQLWVSLGSQQYCTPHIDDGEPIGSIKNERTHELPFDRVLGNSSALPTIVYADISAPRFKKFHKTVSKTAKEGKTSYRVRHKPSLKGPQTPLVVNGYGVELQLKRTDYIVIDDRQAAQDEKPADQKPIGTELDEEAADLKPLAKDDVAGLAEKAASFVLQSDQPMDTLLKLVRDFPKYTTTVAAANATADFLTEHYSNRELLLPTGYNVIWINGVQIPARDVNPYALLVHLRREKRLINGIRSQGLSGPDTISLLSHSAIAQGQTGDEPQRYNFRDEAEGGKVIVWVNNIEKDSRYESWPTELRALLQRTYPGQLPNVRRDIHNAILPIDFTSPDHVSNVIETVIGLVRRGIPLRWGLVPQTPTPNAVEQAKVVYYLQHTYGLSSVTKYLLAAMEAKKLAKPDKASFETAIKTATVRKDRETLEFEDILASEALGERVDQAKYYLERLSANGPNAPAFVNGVPVAQGDNWLSELSQRISMDLRQIQKAVYEGNLKEDSWVPQQFLVQAATKRNPFIIPENEKEIKLVNMAEFEEKYGEIFAKYPCVEAAPSASKSEWAHLTVFGDFDTKSGLTLLKSVAQYRQTNPNLEIVMVQNSDADQSGVSEELLDTYVRAGRQLDSDGLLAVLAQEVATSPMPARSTRMRKAAQPLFEELELKAGELAVLLNGRFVGPIPKDKVFSSEDIGTLVSYEMNKRIEPLSNALEDLQLTAKIATPFDAAKIQSLVALSTVSDVPEGIFETVSTLRTSGYKNWTAEHTAIVKGNRETAIFQIVASIDPATEQAQKWIPILNTLSEMDGTHLQLFLNPKQMLQELPVKRFYRYLLGSKPRFNADGSVESFKAHFTGIPKKALLNLGMDVPPSWLVAPEESIHDLDNIKLSTLPADANIDAVYGLESILIEGHSRDTTNGGQPPRGAEVVLSTERDPHFADTIIMANLGYFQFKANPGFYSIQLKKGKSQDIFSLDSAGAKGWAAQPNDESSELVLMSFQGTTLFPRLSRKPGQEEADILAEEESLASELASKGTEKVNKFLSKIGLNLNTEKVFKKGAELLAGAKPVKTQADINIFSVASGHLYERMLNIMMLSVMKHTNHTVKFWFIEQFLSPSFKSFLPAMAAEYGFQYEMVTYKWPHWLRQQSEKQREIWGYKILFLDVLFPLDLDKVIFVDADQIVRTDMYELVTHDLQGAPYGFTPMGDSRTEMEGFRFWKTGYWANFLRGKPYHISALYVVDLNRFRKLAAGDRLRQQYHSLSADPNSLSNLDQDLPNNMQFNLPIHSLPQEWLWCETWCADADLATAKTIDLCNNPQTKEPKLDRARRQVPEWTVYDDEIAALAKRIRGEKEQQAVVDVQAEEQVREKREKDEERKRDEL</sequence>
<dbReference type="Pfam" id="PF18400">
    <property type="entry name" value="Thioredoxin_12"/>
    <property type="match status" value="1"/>
</dbReference>
<dbReference type="EMBL" id="JYNV01000129">
    <property type="protein sequence ID" value="KZM25314.1"/>
    <property type="molecule type" value="Genomic_DNA"/>
</dbReference>
<comment type="similarity">
    <text evidence="4">Belongs to the glycosyltransferase 8 family.</text>
</comment>
<evidence type="ECO:0000256" key="5">
    <source>
        <dbReference type="ARBA" id="ARBA00022679"/>
    </source>
</evidence>
<dbReference type="GO" id="GO:0005788">
    <property type="term" value="C:endoplasmic reticulum lumen"/>
    <property type="evidence" value="ECO:0007669"/>
    <property type="project" value="UniProtKB-SubCell"/>
</dbReference>
<evidence type="ECO:0000256" key="3">
    <source>
        <dbReference type="ARBA" id="ARBA00004922"/>
    </source>
</evidence>
<dbReference type="GO" id="GO:0018279">
    <property type="term" value="P:protein N-linked glycosylation via asparagine"/>
    <property type="evidence" value="ECO:0007669"/>
    <property type="project" value="TreeGrafter"/>
</dbReference>
<comment type="caution">
    <text evidence="11">The sequence shown here is derived from an EMBL/GenBank/DDBJ whole genome shotgun (WGS) entry which is preliminary data.</text>
</comment>
<comment type="subcellular location">
    <subcellularLocation>
        <location evidence="2">Endoplasmic reticulum lumen</location>
    </subcellularLocation>
</comment>
<keyword evidence="5 11" id="KW-0808">Transferase</keyword>
<evidence type="ECO:0000256" key="6">
    <source>
        <dbReference type="ARBA" id="ARBA00022729"/>
    </source>
</evidence>
<evidence type="ECO:0000313" key="12">
    <source>
        <dbReference type="Proteomes" id="UP000076837"/>
    </source>
</evidence>
<dbReference type="UniPathway" id="UPA00378"/>
<protein>
    <submittedName>
        <fullName evidence="11">UDP-glucose:glycoprotein glucosyltransferase</fullName>
    </submittedName>
</protein>
<dbReference type="PANTHER" id="PTHR11226">
    <property type="entry name" value="UDP-GLUCOSE GLYCOPROTEIN:GLUCOSYLTRANSFERASE"/>
    <property type="match status" value="1"/>
</dbReference>
<dbReference type="InterPro" id="IPR029044">
    <property type="entry name" value="Nucleotide-diphossugar_trans"/>
</dbReference>
<organism evidence="11 12">
    <name type="scientific">Didymella rabiei</name>
    <name type="common">Chickpea ascochyta blight fungus</name>
    <name type="synonym">Mycosphaerella rabiei</name>
    <dbReference type="NCBI Taxonomy" id="5454"/>
    <lineage>
        <taxon>Eukaryota</taxon>
        <taxon>Fungi</taxon>
        <taxon>Dikarya</taxon>
        <taxon>Ascomycota</taxon>
        <taxon>Pezizomycotina</taxon>
        <taxon>Dothideomycetes</taxon>
        <taxon>Pleosporomycetidae</taxon>
        <taxon>Pleosporales</taxon>
        <taxon>Pleosporineae</taxon>
        <taxon>Didymellaceae</taxon>
        <taxon>Ascochyta</taxon>
    </lineage>
</organism>
<keyword evidence="12" id="KW-1185">Reference proteome</keyword>
<dbReference type="InterPro" id="IPR040692">
    <property type="entry name" value="UGGT_TRXL_3"/>
</dbReference>
<feature type="chain" id="PRO_5043556781" evidence="10">
    <location>
        <begin position="27"/>
        <end position="1503"/>
    </location>
</feature>
<dbReference type="CDD" id="cd06432">
    <property type="entry name" value="GT8_HUGT1_C_like"/>
    <property type="match status" value="1"/>
</dbReference>
<keyword evidence="8" id="KW-0325">Glycoprotein</keyword>
<dbReference type="Gene3D" id="3.90.550.10">
    <property type="entry name" value="Spore Coat Polysaccharide Biosynthesis Protein SpsA, Chain A"/>
    <property type="match status" value="1"/>
</dbReference>
<dbReference type="InterPro" id="IPR040497">
    <property type="entry name" value="Glyco_transf_24"/>
</dbReference>